<reference evidence="3" key="1">
    <citation type="journal article" date="2019" name="Int. J. Syst. Evol. Microbiol.">
        <title>The Global Catalogue of Microorganisms (GCM) 10K type strain sequencing project: providing services to taxonomists for standard genome sequencing and annotation.</title>
        <authorList>
            <consortium name="The Broad Institute Genomics Platform"/>
            <consortium name="The Broad Institute Genome Sequencing Center for Infectious Disease"/>
            <person name="Wu L."/>
            <person name="Ma J."/>
        </authorList>
    </citation>
    <scope>NUCLEOTIDE SEQUENCE [LARGE SCALE GENOMIC DNA]</scope>
    <source>
        <strain evidence="3">JCM 31696</strain>
    </source>
</reference>
<comment type="caution">
    <text evidence="2">The sequence shown here is derived from an EMBL/GenBank/DDBJ whole genome shotgun (WGS) entry which is preliminary data.</text>
</comment>
<evidence type="ECO:0000313" key="3">
    <source>
        <dbReference type="Proteomes" id="UP001597083"/>
    </source>
</evidence>
<organism evidence="2 3">
    <name type="scientific">Actinomadura adrarensis</name>
    <dbReference type="NCBI Taxonomy" id="1819600"/>
    <lineage>
        <taxon>Bacteria</taxon>
        <taxon>Bacillati</taxon>
        <taxon>Actinomycetota</taxon>
        <taxon>Actinomycetes</taxon>
        <taxon>Streptosporangiales</taxon>
        <taxon>Thermomonosporaceae</taxon>
        <taxon>Actinomadura</taxon>
    </lineage>
</organism>
<gene>
    <name evidence="2" type="ORF">ACFQ07_08745</name>
</gene>
<dbReference type="InterPro" id="IPR011707">
    <property type="entry name" value="Cu-oxidase-like_N"/>
</dbReference>
<feature type="non-terminal residue" evidence="2">
    <location>
        <position position="185"/>
    </location>
</feature>
<dbReference type="Pfam" id="PF07732">
    <property type="entry name" value="Cu-oxidase_3"/>
    <property type="match status" value="1"/>
</dbReference>
<dbReference type="InterPro" id="IPR008972">
    <property type="entry name" value="Cupredoxin"/>
</dbReference>
<dbReference type="EMBL" id="JBHTIR010001238">
    <property type="protein sequence ID" value="MFD0852308.1"/>
    <property type="molecule type" value="Genomic_DNA"/>
</dbReference>
<sequence>MRRDLLHGLDITLWDGHEVRLMAFRDPDVPLAGNGTYPGSTIRIPRGVIFHGETQGKGPPPHTVHWHGIEPTPINDGVGHCSMELGQYVYQWQPNHIGSYFYHCHRNTPQHFEFGLFGFMIIEPPDAYDPGDGKNVGGYPRRTAANLTDFPQFPGFVGGELTSGDPHAMTVPYDVEALWVLDDID</sequence>
<feature type="domain" description="Plastocyanin-like" evidence="1">
    <location>
        <begin position="33"/>
        <end position="125"/>
    </location>
</feature>
<name>A0ABW3CDB3_9ACTN</name>
<dbReference type="Gene3D" id="2.60.40.420">
    <property type="entry name" value="Cupredoxins - blue copper proteins"/>
    <property type="match status" value="1"/>
</dbReference>
<protein>
    <submittedName>
        <fullName evidence="2">Multicopper oxidase domain-containing protein</fullName>
    </submittedName>
</protein>
<dbReference type="SUPFAM" id="SSF49503">
    <property type="entry name" value="Cupredoxins"/>
    <property type="match status" value="1"/>
</dbReference>
<proteinExistence type="predicted"/>
<evidence type="ECO:0000313" key="2">
    <source>
        <dbReference type="EMBL" id="MFD0852308.1"/>
    </source>
</evidence>
<evidence type="ECO:0000259" key="1">
    <source>
        <dbReference type="Pfam" id="PF07732"/>
    </source>
</evidence>
<keyword evidence="3" id="KW-1185">Reference proteome</keyword>
<accession>A0ABW3CDB3</accession>
<dbReference type="Proteomes" id="UP001597083">
    <property type="component" value="Unassembled WGS sequence"/>
</dbReference>